<dbReference type="InterPro" id="IPR041854">
    <property type="entry name" value="BFD-like_2Fe2S-bd_dom_sf"/>
</dbReference>
<evidence type="ECO:0000259" key="1">
    <source>
        <dbReference type="Pfam" id="PF04324"/>
    </source>
</evidence>
<accession>A0A1H0UXR5</accession>
<dbReference type="OrthoDB" id="9815350at2"/>
<feature type="domain" description="BFD-like [2Fe-2S]-binding" evidence="1">
    <location>
        <begin position="2"/>
        <end position="49"/>
    </location>
</feature>
<keyword evidence="3" id="KW-1185">Reference proteome</keyword>
<name>A0A1H0UXR5_9BURK</name>
<dbReference type="InterPro" id="IPR007419">
    <property type="entry name" value="BFD-like_2Fe2S-bd_dom"/>
</dbReference>
<proteinExistence type="predicted"/>
<evidence type="ECO:0000313" key="2">
    <source>
        <dbReference type="EMBL" id="SDP70984.1"/>
    </source>
</evidence>
<protein>
    <submittedName>
        <fullName evidence="2">Bacterioferritin-associated ferredoxin</fullName>
    </submittedName>
</protein>
<dbReference type="Gene3D" id="1.10.10.1100">
    <property type="entry name" value="BFD-like [2Fe-2S]-binding domain"/>
    <property type="match status" value="1"/>
</dbReference>
<reference evidence="3" key="1">
    <citation type="submission" date="2016-10" db="EMBL/GenBank/DDBJ databases">
        <authorList>
            <person name="Varghese N."/>
            <person name="Submissions S."/>
        </authorList>
    </citation>
    <scope>NUCLEOTIDE SEQUENCE [LARGE SCALE GENOMIC DNA]</scope>
    <source>
        <strain evidence="3">DSM 17101</strain>
    </source>
</reference>
<dbReference type="Proteomes" id="UP000199317">
    <property type="component" value="Unassembled WGS sequence"/>
</dbReference>
<gene>
    <name evidence="2" type="ORF">SAMN04489708_12245</name>
</gene>
<evidence type="ECO:0000313" key="3">
    <source>
        <dbReference type="Proteomes" id="UP000199317"/>
    </source>
</evidence>
<dbReference type="AlphaFoldDB" id="A0A1H0UXR5"/>
<dbReference type="EMBL" id="FNJL01000022">
    <property type="protein sequence ID" value="SDP70984.1"/>
    <property type="molecule type" value="Genomic_DNA"/>
</dbReference>
<dbReference type="RefSeq" id="WP_092836513.1">
    <property type="nucleotide sequence ID" value="NZ_CP028290.1"/>
</dbReference>
<dbReference type="Pfam" id="PF04324">
    <property type="entry name" value="Fer2_BFD"/>
    <property type="match status" value="1"/>
</dbReference>
<sequence length="91" mass="9874">MIVCVCRRVSDREIARHAHAGLSFDEIQFELGVATQCGRCESCARDVVARCGTRHSVAALHKEDIAPHTIQLAQPILESKAWNSSSSSLAA</sequence>
<organism evidence="2 3">
    <name type="scientific">Paracidovorax cattleyae</name>
    <dbReference type="NCBI Taxonomy" id="80868"/>
    <lineage>
        <taxon>Bacteria</taxon>
        <taxon>Pseudomonadati</taxon>
        <taxon>Pseudomonadota</taxon>
        <taxon>Betaproteobacteria</taxon>
        <taxon>Burkholderiales</taxon>
        <taxon>Comamonadaceae</taxon>
        <taxon>Paracidovorax</taxon>
    </lineage>
</organism>